<evidence type="ECO:0000256" key="1">
    <source>
        <dbReference type="ARBA" id="ARBA00022450"/>
    </source>
</evidence>
<dbReference type="InterPro" id="IPR049900">
    <property type="entry name" value="PKS_mFAS_DH"/>
</dbReference>
<dbReference type="InterPro" id="IPR013968">
    <property type="entry name" value="PKS_KR"/>
</dbReference>
<evidence type="ECO:0000256" key="4">
    <source>
        <dbReference type="PROSITE-ProRule" id="PRU01363"/>
    </source>
</evidence>
<dbReference type="Proteomes" id="UP000607281">
    <property type="component" value="Unassembled WGS sequence"/>
</dbReference>
<accession>A0ABR8CL34</accession>
<feature type="region of interest" description="C-terminal hotdog fold" evidence="4">
    <location>
        <begin position="852"/>
        <end position="991"/>
    </location>
</feature>
<evidence type="ECO:0000259" key="6">
    <source>
        <dbReference type="PROSITE" id="PS50075"/>
    </source>
</evidence>
<protein>
    <submittedName>
        <fullName evidence="8">SDR family NAD(P)-dependent oxidoreductase</fullName>
    </submittedName>
</protein>
<dbReference type="Pfam" id="PF14765">
    <property type="entry name" value="PS-DH"/>
    <property type="match status" value="1"/>
</dbReference>
<feature type="compositionally biased region" description="Polar residues" evidence="5">
    <location>
        <begin position="39"/>
        <end position="54"/>
    </location>
</feature>
<feature type="region of interest" description="Disordered" evidence="5">
    <location>
        <begin position="178"/>
        <end position="200"/>
    </location>
</feature>
<name>A0ABR8CL34_9NOST</name>
<dbReference type="Pfam" id="PF08659">
    <property type="entry name" value="KR"/>
    <property type="match status" value="1"/>
</dbReference>
<dbReference type="PROSITE" id="PS00012">
    <property type="entry name" value="PHOSPHOPANTETHEINE"/>
    <property type="match status" value="1"/>
</dbReference>
<dbReference type="SUPFAM" id="SSF51735">
    <property type="entry name" value="NAD(P)-binding Rossmann-fold domains"/>
    <property type="match status" value="1"/>
</dbReference>
<dbReference type="Gene3D" id="3.40.50.720">
    <property type="entry name" value="NAD(P)-binding Rossmann-like Domain"/>
    <property type="match status" value="1"/>
</dbReference>
<dbReference type="InterPro" id="IPR049552">
    <property type="entry name" value="PKS_DH_N"/>
</dbReference>
<dbReference type="CDD" id="cd08953">
    <property type="entry name" value="KR_2_SDR_x"/>
    <property type="match status" value="1"/>
</dbReference>
<feature type="domain" description="Carrier" evidence="6">
    <location>
        <begin position="101"/>
        <end position="177"/>
    </location>
</feature>
<dbReference type="InterPro" id="IPR006162">
    <property type="entry name" value="Ppantetheine_attach_site"/>
</dbReference>
<dbReference type="InterPro" id="IPR049551">
    <property type="entry name" value="PKS_DH_C"/>
</dbReference>
<feature type="compositionally biased region" description="Low complexity" evidence="5">
    <location>
        <begin position="178"/>
        <end position="195"/>
    </location>
</feature>
<dbReference type="SMART" id="SM00822">
    <property type="entry name" value="PKS_KR"/>
    <property type="match status" value="1"/>
</dbReference>
<evidence type="ECO:0000313" key="9">
    <source>
        <dbReference type="Proteomes" id="UP000607281"/>
    </source>
</evidence>
<keyword evidence="2" id="KW-0597">Phosphoprotein</keyword>
<proteinExistence type="predicted"/>
<dbReference type="InterPro" id="IPR050091">
    <property type="entry name" value="PKS_NRPS_Biosynth_Enz"/>
</dbReference>
<keyword evidence="9" id="KW-1185">Reference proteome</keyword>
<feature type="region of interest" description="Disordered" evidence="5">
    <location>
        <begin position="39"/>
        <end position="67"/>
    </location>
</feature>
<dbReference type="PANTHER" id="PTHR43775:SF37">
    <property type="entry name" value="SI:DKEY-61P9.11"/>
    <property type="match status" value="1"/>
</dbReference>
<keyword evidence="3" id="KW-0808">Transferase</keyword>
<evidence type="ECO:0000259" key="7">
    <source>
        <dbReference type="PROSITE" id="PS52019"/>
    </source>
</evidence>
<dbReference type="InterPro" id="IPR042104">
    <property type="entry name" value="PKS_dehydratase_sf"/>
</dbReference>
<keyword evidence="1" id="KW-0596">Phosphopantetheine</keyword>
<feature type="domain" description="PKS/mFAS DH" evidence="7">
    <location>
        <begin position="701"/>
        <end position="991"/>
    </location>
</feature>
<dbReference type="PROSITE" id="PS52019">
    <property type="entry name" value="PKS_MFAS_DH"/>
    <property type="match status" value="1"/>
</dbReference>
<organism evidence="8 9">
    <name type="scientific">Anabaena subtropica FACHB-260</name>
    <dbReference type="NCBI Taxonomy" id="2692884"/>
    <lineage>
        <taxon>Bacteria</taxon>
        <taxon>Bacillati</taxon>
        <taxon>Cyanobacteriota</taxon>
        <taxon>Cyanophyceae</taxon>
        <taxon>Nostocales</taxon>
        <taxon>Nostocaceae</taxon>
        <taxon>Anabaena</taxon>
    </lineage>
</organism>
<feature type="active site" description="Proton acceptor; for dehydratase activity" evidence="4">
    <location>
        <position position="733"/>
    </location>
</feature>
<dbReference type="Gene3D" id="1.10.1200.10">
    <property type="entry name" value="ACP-like"/>
    <property type="match status" value="1"/>
</dbReference>
<dbReference type="SUPFAM" id="SSF47336">
    <property type="entry name" value="ACP-like"/>
    <property type="match status" value="1"/>
</dbReference>
<dbReference type="Pfam" id="PF00550">
    <property type="entry name" value="PP-binding"/>
    <property type="match status" value="1"/>
</dbReference>
<dbReference type="InterPro" id="IPR036736">
    <property type="entry name" value="ACP-like_sf"/>
</dbReference>
<dbReference type="PROSITE" id="PS50075">
    <property type="entry name" value="CARRIER"/>
    <property type="match status" value="1"/>
</dbReference>
<dbReference type="EMBL" id="JACJRF010000002">
    <property type="protein sequence ID" value="MBD2342822.1"/>
    <property type="molecule type" value="Genomic_DNA"/>
</dbReference>
<feature type="active site" description="Proton donor; for dehydratase activity" evidence="4">
    <location>
        <position position="910"/>
    </location>
</feature>
<evidence type="ECO:0000313" key="8">
    <source>
        <dbReference type="EMBL" id="MBD2342822.1"/>
    </source>
</evidence>
<sequence>MDTHNNEELINLLSTYFSHRGHFLAQVIRADLQSSSLINNKPKQAKSNTTNGNGTHKPEIKVLTPPPTTHVVSNGSQPIHVVSNGHQPNQPVEQVTQPSTVSIQDILVNLVVEQTGYPRDSINLQARLLDDLNLDSIKSAELVAQAAKQMGVQGQLDPSHFANASLIEIVDALKALSQPQQSQPQTSTQTAPTPTVNEDQDITGWTRNFVVEFVAEEAASISSQEENWQNTHLFATDDWKIAKVLIVAEAEAADFVATIQQKLQQLHAQVEVTSFAEMSANSFIKKEEFTHFIAVLPQHIPDETSPEVGLKRAMARLNAIATPPQASKAQREYTSVSYIQFGGGYFGKLHQIGDIEQGCTIGFVSTLHLERPDLKVRIIDLPASAESSVVVERAIEEIARPDAFLAVGYDSQLTRRIPRPTIQDRSLYQDRNIVWSSNDVFLVTGGAKGITAECALALARVTGAKMALVGSSAHPQENPTGQSSPEISRILRRFRDEELTCQYYQCNVADAQAVTALVARVEKDLGNITGVIHGAAVNKARRVENCALADAEVEIAPKVMGAFNLCQALQNKPPKMFAGISSIGAVVGLPGNSWYSFSNEVLDLILRRFSQQHPETAVLSTAYSVWAEVGMGARMGTVHNLRRMGIKAIPKDEGVNRFVQLIQKNPGDAQVVITSSLGGVQTLGRGFDTWRVKRTPPPQTAKFIEQLQIIDPGIEIIARTHLTLEKDSYVKDHVYKGSYLFPTVFGLEAMAQTVAYTVGQDKFHTVRIEDIRLERPIVVDPQNGVEIELRAQVLERESKKAPIKILAEIRTEQTGFTTAHFAATFILGQPIEVHIQNVELPAQPLALQPKEDLYSWLLFQGPRFQRLQQIYTLNSTKMVFRTLRNAVEQVQESVDRADGPFLLGDPYYRDSLLQSVQPMVPQDLGLPIGIKAIQIYQTHNNGSESCIGVAQGEGRQGKQYDTSVFSVDEDGRLIERLEGYQLRMIDHRPDNPTAEELATRGDRTEQILHQELVERAAALDVTIPQISLEEMPGMHNLSTEKRHDRQLPIFSRTVGKFLNFLALVLVFTMAAKELWFRLL</sequence>
<evidence type="ECO:0000256" key="5">
    <source>
        <dbReference type="SAM" id="MobiDB-lite"/>
    </source>
</evidence>
<dbReference type="InterPro" id="IPR036291">
    <property type="entry name" value="NAD(P)-bd_dom_sf"/>
</dbReference>
<dbReference type="RefSeq" id="WP_190405309.1">
    <property type="nucleotide sequence ID" value="NZ_JACJRF010000002.1"/>
</dbReference>
<evidence type="ECO:0000256" key="3">
    <source>
        <dbReference type="ARBA" id="ARBA00022679"/>
    </source>
</evidence>
<gene>
    <name evidence="8" type="ORF">H6G18_01495</name>
</gene>
<evidence type="ECO:0000256" key="2">
    <source>
        <dbReference type="ARBA" id="ARBA00022553"/>
    </source>
</evidence>
<reference evidence="8 9" key="1">
    <citation type="journal article" date="2020" name="ISME J.">
        <title>Comparative genomics reveals insights into cyanobacterial evolution and habitat adaptation.</title>
        <authorList>
            <person name="Chen M.Y."/>
            <person name="Teng W.K."/>
            <person name="Zhao L."/>
            <person name="Hu C.X."/>
            <person name="Zhou Y.K."/>
            <person name="Han B.P."/>
            <person name="Song L.R."/>
            <person name="Shu W.S."/>
        </authorList>
    </citation>
    <scope>NUCLEOTIDE SEQUENCE [LARGE SCALE GENOMIC DNA]</scope>
    <source>
        <strain evidence="8 9">FACHB-260</strain>
    </source>
</reference>
<comment type="caution">
    <text evidence="8">The sequence shown here is derived from an EMBL/GenBank/DDBJ whole genome shotgun (WGS) entry which is preliminary data.</text>
</comment>
<feature type="region of interest" description="N-terminal hotdog fold" evidence="4">
    <location>
        <begin position="701"/>
        <end position="832"/>
    </location>
</feature>
<dbReference type="PANTHER" id="PTHR43775">
    <property type="entry name" value="FATTY ACID SYNTHASE"/>
    <property type="match status" value="1"/>
</dbReference>
<dbReference type="InterPro" id="IPR057326">
    <property type="entry name" value="KR_dom"/>
</dbReference>
<dbReference type="InterPro" id="IPR009081">
    <property type="entry name" value="PP-bd_ACP"/>
</dbReference>
<dbReference type="Pfam" id="PF21089">
    <property type="entry name" value="PKS_DH_N"/>
    <property type="match status" value="1"/>
</dbReference>
<dbReference type="Gene3D" id="3.10.129.110">
    <property type="entry name" value="Polyketide synthase dehydratase"/>
    <property type="match status" value="1"/>
</dbReference>